<sequence length="81" mass="9364">MKQGIKIVVLLILKSKEKKYLLVECRLVKSTCRISKSFECLEDFRILSPINEASGFHSNINILLAFKLIITTQTKKHLNHH</sequence>
<reference evidence="1 2" key="1">
    <citation type="submission" date="2020-10" db="EMBL/GenBank/DDBJ databases">
        <title>Plant Genome Project.</title>
        <authorList>
            <person name="Zhang R.-G."/>
        </authorList>
    </citation>
    <scope>NUCLEOTIDE SEQUENCE [LARGE SCALE GENOMIC DNA]</scope>
    <source>
        <strain evidence="1">FAFU-HL-1</strain>
        <tissue evidence="1">Leaf</tissue>
    </source>
</reference>
<name>A0A835J9K1_9ROSI</name>
<gene>
    <name evidence="1" type="ORF">SADUNF_Sadunf16G0204200</name>
</gene>
<dbReference type="Proteomes" id="UP000657918">
    <property type="component" value="Chromosome 16"/>
</dbReference>
<proteinExistence type="predicted"/>
<evidence type="ECO:0000313" key="2">
    <source>
        <dbReference type="Proteomes" id="UP000657918"/>
    </source>
</evidence>
<dbReference type="AlphaFoldDB" id="A0A835J9K1"/>
<evidence type="ECO:0000313" key="1">
    <source>
        <dbReference type="EMBL" id="KAF9666195.1"/>
    </source>
</evidence>
<protein>
    <submittedName>
        <fullName evidence="1">Uncharacterized protein</fullName>
    </submittedName>
</protein>
<keyword evidence="2" id="KW-1185">Reference proteome</keyword>
<comment type="caution">
    <text evidence="1">The sequence shown here is derived from an EMBL/GenBank/DDBJ whole genome shotgun (WGS) entry which is preliminary data.</text>
</comment>
<accession>A0A835J9K1</accession>
<dbReference type="EMBL" id="JADGMS010000016">
    <property type="protein sequence ID" value="KAF9666195.1"/>
    <property type="molecule type" value="Genomic_DNA"/>
</dbReference>
<organism evidence="1 2">
    <name type="scientific">Salix dunnii</name>
    <dbReference type="NCBI Taxonomy" id="1413687"/>
    <lineage>
        <taxon>Eukaryota</taxon>
        <taxon>Viridiplantae</taxon>
        <taxon>Streptophyta</taxon>
        <taxon>Embryophyta</taxon>
        <taxon>Tracheophyta</taxon>
        <taxon>Spermatophyta</taxon>
        <taxon>Magnoliopsida</taxon>
        <taxon>eudicotyledons</taxon>
        <taxon>Gunneridae</taxon>
        <taxon>Pentapetalae</taxon>
        <taxon>rosids</taxon>
        <taxon>fabids</taxon>
        <taxon>Malpighiales</taxon>
        <taxon>Salicaceae</taxon>
        <taxon>Saliceae</taxon>
        <taxon>Salix</taxon>
    </lineage>
</organism>